<gene>
    <name evidence="1" type="ORF">MNBD_PLANCTO02-613</name>
</gene>
<feature type="non-terminal residue" evidence="1">
    <location>
        <position position="20"/>
    </location>
</feature>
<dbReference type="EMBL" id="UOGL01000310">
    <property type="protein sequence ID" value="VAX39183.1"/>
    <property type="molecule type" value="Genomic_DNA"/>
</dbReference>
<protein>
    <submittedName>
        <fullName evidence="1">Uncharacterized protein</fullName>
    </submittedName>
</protein>
<evidence type="ECO:0000313" key="1">
    <source>
        <dbReference type="EMBL" id="VAX39183.1"/>
    </source>
</evidence>
<accession>A0A3B1DQP3</accession>
<name>A0A3B1DQP3_9ZZZZ</name>
<reference evidence="1" key="1">
    <citation type="submission" date="2018-06" db="EMBL/GenBank/DDBJ databases">
        <authorList>
            <person name="Zhirakovskaya E."/>
        </authorList>
    </citation>
    <scope>NUCLEOTIDE SEQUENCE</scope>
</reference>
<sequence>MVFAIHRKQAQHFLGVVDWS</sequence>
<proteinExistence type="predicted"/>
<organism evidence="1">
    <name type="scientific">hydrothermal vent metagenome</name>
    <dbReference type="NCBI Taxonomy" id="652676"/>
    <lineage>
        <taxon>unclassified sequences</taxon>
        <taxon>metagenomes</taxon>
        <taxon>ecological metagenomes</taxon>
    </lineage>
</organism>
<dbReference type="AlphaFoldDB" id="A0A3B1DQP3"/>